<feature type="compositionally biased region" description="Polar residues" evidence="1">
    <location>
        <begin position="46"/>
        <end position="55"/>
    </location>
</feature>
<reference evidence="3 4" key="1">
    <citation type="submission" date="2015-01" db="EMBL/GenBank/DDBJ databases">
        <title>The Genome Sequence of Ochroconis gallopava CBS43764.</title>
        <authorList>
            <consortium name="The Broad Institute Genomics Platform"/>
            <person name="Cuomo C."/>
            <person name="de Hoog S."/>
            <person name="Gorbushina A."/>
            <person name="Stielow B."/>
            <person name="Teixiera M."/>
            <person name="Abouelleil A."/>
            <person name="Chapman S.B."/>
            <person name="Priest M."/>
            <person name="Young S.K."/>
            <person name="Wortman J."/>
            <person name="Nusbaum C."/>
            <person name="Birren B."/>
        </authorList>
    </citation>
    <scope>NUCLEOTIDE SEQUENCE [LARGE SCALE GENOMIC DNA]</scope>
    <source>
        <strain evidence="3 4">CBS 43764</strain>
    </source>
</reference>
<organism evidence="3 4">
    <name type="scientific">Verruconis gallopava</name>
    <dbReference type="NCBI Taxonomy" id="253628"/>
    <lineage>
        <taxon>Eukaryota</taxon>
        <taxon>Fungi</taxon>
        <taxon>Dikarya</taxon>
        <taxon>Ascomycota</taxon>
        <taxon>Pezizomycotina</taxon>
        <taxon>Dothideomycetes</taxon>
        <taxon>Pleosporomycetidae</taxon>
        <taxon>Venturiales</taxon>
        <taxon>Sympoventuriaceae</taxon>
        <taxon>Verruconis</taxon>
    </lineage>
</organism>
<feature type="region of interest" description="Disordered" evidence="1">
    <location>
        <begin position="433"/>
        <end position="457"/>
    </location>
</feature>
<keyword evidence="2" id="KW-0812">Transmembrane</keyword>
<proteinExistence type="predicted"/>
<sequence>MGRKAYLARLALGRSALEPPEDSETFTAARAGEWTSALHAPGESAPSETEANASSQPPPHGVQLYDRRGHPFNPWARRFSRRLRDAQNDILSVIGVTERKTPVNQEFFTGSLESPHVGRQVEEEDDVGWKVGLTADIDYQLISWWIHALTNRLLVFFPTENISFVEVVRLHRLAMGMHSFMFAGLPSFMLGHLMSPEILTSLALDYLDREIWARVSSRRRREAYVRYRFIFAVGIEVFLNLFVLPLRVHSILQILGFAPDSFWLLPPPRSWLPFCGDSLIQWNADIRHMIPFFMFRPISSLVHQYLFKSFRPSILGPTEAPRFRRSSSQRLAASITSAPIIELPHEETTLTPFFNRLFCFLGWGRPLRSHRSTAPHFQPLLRRRETWSINQPIHSGHDTAVGAEQIPPEASIEPTAQASIEPVMPHLERVHTSATLGDGSPFDRDHDRSSDATIRVSSIGPDGAVNLEIGLPEDTRYELAAAHGGHANDAAFGNGGVGDSFSEPASTGRRNDMDLYEAPHHISKLALEPTELLVNLTNVWVAGWLLMPVRVFVLRGLVRHVIKRPTLFGVDPTRAWALPTLLGSDASVLTSGFVTSGMKHVALASLVDVSLGLGYWLLEWSVVRFIGVSDFGWGTF</sequence>
<name>A0A0D2A9K7_9PEZI</name>
<evidence type="ECO:0000256" key="1">
    <source>
        <dbReference type="SAM" id="MobiDB-lite"/>
    </source>
</evidence>
<dbReference type="AlphaFoldDB" id="A0A0D2A9K7"/>
<feature type="transmembrane region" description="Helical" evidence="2">
    <location>
        <begin position="227"/>
        <end position="246"/>
    </location>
</feature>
<dbReference type="Proteomes" id="UP000053259">
    <property type="component" value="Unassembled WGS sequence"/>
</dbReference>
<keyword evidence="2" id="KW-0472">Membrane</keyword>
<gene>
    <name evidence="3" type="ORF">PV09_05503</name>
</gene>
<keyword evidence="2" id="KW-1133">Transmembrane helix</keyword>
<evidence type="ECO:0000256" key="2">
    <source>
        <dbReference type="SAM" id="Phobius"/>
    </source>
</evidence>
<dbReference type="EMBL" id="KN847545">
    <property type="protein sequence ID" value="KIW03290.1"/>
    <property type="molecule type" value="Genomic_DNA"/>
</dbReference>
<dbReference type="VEuPathDB" id="FungiDB:PV09_05503"/>
<dbReference type="RefSeq" id="XP_016213159.1">
    <property type="nucleotide sequence ID" value="XM_016359020.1"/>
</dbReference>
<accession>A0A0D2A9K7</accession>
<dbReference type="HOGENOM" id="CLU_463077_0_0_1"/>
<dbReference type="InParanoid" id="A0A0D2A9K7"/>
<feature type="compositionally biased region" description="Basic and acidic residues" evidence="1">
    <location>
        <begin position="441"/>
        <end position="450"/>
    </location>
</feature>
<dbReference type="OrthoDB" id="5383784at2759"/>
<keyword evidence="4" id="KW-1185">Reference proteome</keyword>
<protein>
    <submittedName>
        <fullName evidence="3">Uncharacterized protein</fullName>
    </submittedName>
</protein>
<evidence type="ECO:0000313" key="4">
    <source>
        <dbReference type="Proteomes" id="UP000053259"/>
    </source>
</evidence>
<feature type="region of interest" description="Disordered" evidence="1">
    <location>
        <begin position="31"/>
        <end position="67"/>
    </location>
</feature>
<dbReference type="GeneID" id="27313476"/>
<evidence type="ECO:0000313" key="3">
    <source>
        <dbReference type="EMBL" id="KIW03290.1"/>
    </source>
</evidence>